<evidence type="ECO:0000313" key="1">
    <source>
        <dbReference type="EMBL" id="KAA3484916.1"/>
    </source>
</evidence>
<gene>
    <name evidence="1" type="ORF">EPI10_006969</name>
</gene>
<comment type="caution">
    <text evidence="1">The sequence shown here is derived from an EMBL/GenBank/DDBJ whole genome shotgun (WGS) entry which is preliminary data.</text>
</comment>
<reference evidence="2" key="1">
    <citation type="journal article" date="2019" name="Plant Biotechnol. J.">
        <title>Genome sequencing of the Australian wild diploid species Gossypium australe highlights disease resistance and delayed gland morphogenesis.</title>
        <authorList>
            <person name="Cai Y."/>
            <person name="Cai X."/>
            <person name="Wang Q."/>
            <person name="Wang P."/>
            <person name="Zhang Y."/>
            <person name="Cai C."/>
            <person name="Xu Y."/>
            <person name="Wang K."/>
            <person name="Zhou Z."/>
            <person name="Wang C."/>
            <person name="Geng S."/>
            <person name="Li B."/>
            <person name="Dong Q."/>
            <person name="Hou Y."/>
            <person name="Wang H."/>
            <person name="Ai P."/>
            <person name="Liu Z."/>
            <person name="Yi F."/>
            <person name="Sun M."/>
            <person name="An G."/>
            <person name="Cheng J."/>
            <person name="Zhang Y."/>
            <person name="Shi Q."/>
            <person name="Xie Y."/>
            <person name="Shi X."/>
            <person name="Chang Y."/>
            <person name="Huang F."/>
            <person name="Chen Y."/>
            <person name="Hong S."/>
            <person name="Mi L."/>
            <person name="Sun Q."/>
            <person name="Zhang L."/>
            <person name="Zhou B."/>
            <person name="Peng R."/>
            <person name="Zhang X."/>
            <person name="Liu F."/>
        </authorList>
    </citation>
    <scope>NUCLEOTIDE SEQUENCE [LARGE SCALE GENOMIC DNA]</scope>
    <source>
        <strain evidence="2">cv. PA1801</strain>
    </source>
</reference>
<dbReference type="Proteomes" id="UP000325315">
    <property type="component" value="Unassembled WGS sequence"/>
</dbReference>
<protein>
    <submittedName>
        <fullName evidence="1">Integrase, catalytic core</fullName>
    </submittedName>
</protein>
<dbReference type="OrthoDB" id="1299405at2759"/>
<dbReference type="EMBL" id="SMMG02000002">
    <property type="protein sequence ID" value="KAA3484916.1"/>
    <property type="molecule type" value="Genomic_DNA"/>
</dbReference>
<name>A0A5B6WUA0_9ROSI</name>
<dbReference type="AlphaFoldDB" id="A0A5B6WUA0"/>
<keyword evidence="2" id="KW-1185">Reference proteome</keyword>
<evidence type="ECO:0000313" key="2">
    <source>
        <dbReference type="Proteomes" id="UP000325315"/>
    </source>
</evidence>
<organism evidence="1 2">
    <name type="scientific">Gossypium australe</name>
    <dbReference type="NCBI Taxonomy" id="47621"/>
    <lineage>
        <taxon>Eukaryota</taxon>
        <taxon>Viridiplantae</taxon>
        <taxon>Streptophyta</taxon>
        <taxon>Embryophyta</taxon>
        <taxon>Tracheophyta</taxon>
        <taxon>Spermatophyta</taxon>
        <taxon>Magnoliopsida</taxon>
        <taxon>eudicotyledons</taxon>
        <taxon>Gunneridae</taxon>
        <taxon>Pentapetalae</taxon>
        <taxon>rosids</taxon>
        <taxon>malvids</taxon>
        <taxon>Malvales</taxon>
        <taxon>Malvaceae</taxon>
        <taxon>Malvoideae</taxon>
        <taxon>Gossypium</taxon>
    </lineage>
</organism>
<accession>A0A5B6WUA0</accession>
<proteinExistence type="predicted"/>
<sequence>MHMIIEDANCKEATISKRKEISILSNLICGKSKRGMAKKLSYKPQIKHPTLKLKGNYFVCGKPGYHTLQCRLQKGRNGNPTWLNVNLVEVDDIIALVISQSNIVKNNLVQQGIFVTIKMHLPPIPKWRKGKKQSILWTHELLKCLRKPMSC</sequence>